<dbReference type="InterPro" id="IPR026777">
    <property type="entry name" value="PRM1"/>
</dbReference>
<feature type="transmembrane region" description="Helical" evidence="11">
    <location>
        <begin position="282"/>
        <end position="301"/>
    </location>
</feature>
<keyword evidence="7 11" id="KW-0184">Conjugation</keyword>
<feature type="transmembrane region" description="Helical" evidence="11">
    <location>
        <begin position="366"/>
        <end position="387"/>
    </location>
</feature>
<feature type="transmembrane region" description="Helical" evidence="11">
    <location>
        <begin position="20"/>
        <end position="39"/>
    </location>
</feature>
<gene>
    <name evidence="12" type="primary">PRM1_1</name>
    <name evidence="12" type="ORF">Cantr_10325</name>
</gene>
<keyword evidence="10" id="KW-0325">Glycoprotein</keyword>
<accession>A0A367YGD6</accession>
<dbReference type="PANTHER" id="PTHR31030">
    <property type="entry name" value="PLASMA MEMBRANE FUSION PROTEIN PRM1"/>
    <property type="match status" value="1"/>
</dbReference>
<evidence type="ECO:0000256" key="11">
    <source>
        <dbReference type="RuleBase" id="RU366035"/>
    </source>
</evidence>
<proteinExistence type="inferred from homology"/>
<comment type="caution">
    <text evidence="12">The sequence shown here is derived from an EMBL/GenBank/DDBJ whole genome shotgun (WGS) entry which is preliminary data.</text>
</comment>
<evidence type="ECO:0000256" key="9">
    <source>
        <dbReference type="ARBA" id="ARBA00023136"/>
    </source>
</evidence>
<name>A0A367YGD6_9ASCO</name>
<keyword evidence="6 11" id="KW-0812">Transmembrane</keyword>
<dbReference type="Proteomes" id="UP000253472">
    <property type="component" value="Unassembled WGS sequence"/>
</dbReference>
<comment type="subcellular location">
    <subcellularLocation>
        <location evidence="2 11">Cell membrane</location>
        <topology evidence="2 11">Multi-pass membrane protein</topology>
    </subcellularLocation>
</comment>
<evidence type="ECO:0000256" key="2">
    <source>
        <dbReference type="ARBA" id="ARBA00004651"/>
    </source>
</evidence>
<evidence type="ECO:0000256" key="5">
    <source>
        <dbReference type="ARBA" id="ARBA00022475"/>
    </source>
</evidence>
<comment type="function">
    <text evidence="1 11">Involved in cell fusion during mating by stabilizing the plasma membrane fusion event.</text>
</comment>
<dbReference type="OrthoDB" id="5356111at2759"/>
<keyword evidence="5 11" id="KW-1003">Cell membrane</keyword>
<evidence type="ECO:0000313" key="12">
    <source>
        <dbReference type="EMBL" id="RCK64062.1"/>
    </source>
</evidence>
<evidence type="ECO:0000256" key="1">
    <source>
        <dbReference type="ARBA" id="ARBA00002512"/>
    </source>
</evidence>
<dbReference type="STRING" id="5486.A0A367YGD6"/>
<dbReference type="GO" id="GO:0005886">
    <property type="term" value="C:plasma membrane"/>
    <property type="evidence" value="ECO:0007669"/>
    <property type="project" value="UniProtKB-SubCell"/>
</dbReference>
<feature type="transmembrane region" description="Helical" evidence="11">
    <location>
        <begin position="541"/>
        <end position="562"/>
    </location>
</feature>
<keyword evidence="9 11" id="KW-0472">Membrane</keyword>
<comment type="caution">
    <text evidence="11">Lacks conserved residue(s) required for the propagation of feature annotation.</text>
</comment>
<protein>
    <recommendedName>
        <fullName evidence="4 11">Plasma membrane fusion protein PRM1</fullName>
    </recommendedName>
</protein>
<evidence type="ECO:0000256" key="10">
    <source>
        <dbReference type="ARBA" id="ARBA00023180"/>
    </source>
</evidence>
<organism evidence="12 13">
    <name type="scientific">Candida viswanathii</name>
    <dbReference type="NCBI Taxonomy" id="5486"/>
    <lineage>
        <taxon>Eukaryota</taxon>
        <taxon>Fungi</taxon>
        <taxon>Dikarya</taxon>
        <taxon>Ascomycota</taxon>
        <taxon>Saccharomycotina</taxon>
        <taxon>Pichiomycetes</taxon>
        <taxon>Debaryomycetaceae</taxon>
        <taxon>Candida/Lodderomyces clade</taxon>
        <taxon>Candida</taxon>
    </lineage>
</organism>
<dbReference type="AlphaFoldDB" id="A0A367YGD6"/>
<evidence type="ECO:0000256" key="8">
    <source>
        <dbReference type="ARBA" id="ARBA00022989"/>
    </source>
</evidence>
<evidence type="ECO:0000256" key="7">
    <source>
        <dbReference type="ARBA" id="ARBA00022971"/>
    </source>
</evidence>
<keyword evidence="8 11" id="KW-1133">Transmembrane helix</keyword>
<sequence length="635" mass="71852">MFRNYLNLAEILSQAYLNKYAILLLLILIKLIILENSLVSNLSLELLDKSVCDNDEVQPVLNTVHRMVVNNLQTLEQSGLISIILFLKALKQIALFVIELFLGTYVCLLNAVLRGTTEFALDASEGVIQAVNATVVSATNDIESALQGLSQFLNDIVTGVSTLARLFTGSLSQATDYENQINITLGELKDKIVIPGSVIDKIEDVRNTSLGGLSTLDNGTQTLVSAPFDLIVNKLDVMRDNFTFKNTAPSPLNFTEECLKDMNKLEKIQGELVRLVQVVSRWIFIGLLCGMVASMLYVGFVQWREWRRMDKFIHEQEIVQEVQFRNQHNIYNNVILYTIEKRMGYKINERFLWMFSYLFSKAARNVFFFGLMGVISVVLQFILINAVQNSLNNHIDDFSAAGNDTSGSVSTYVREMNTYINDTQNDMNDELFGNIKETSLSINSTIVDFMDNLNETLTDMFGSTPFSGAVDTVVYCTIGRKLEKIESGLTWMNDNLNIDLPLLDDDFQKDLAEIKFLQPQSVLDKVNKLIDVYKSSIWLELYISLGLLGLWLLQVLIGALIVGIRTWKARRLGDEDTSSSITYIQRDVRISSPHELSEKQKQEYGYPLSNPYTMQKYITSSSSYYPSTGEMSKYQ</sequence>
<dbReference type="EMBL" id="QLNQ01000023">
    <property type="protein sequence ID" value="RCK64062.1"/>
    <property type="molecule type" value="Genomic_DNA"/>
</dbReference>
<keyword evidence="13" id="KW-1185">Reference proteome</keyword>
<dbReference type="PANTHER" id="PTHR31030:SF1">
    <property type="entry name" value="PLASMA MEMBRANE FUSION PROTEIN PRM1"/>
    <property type="match status" value="1"/>
</dbReference>
<dbReference type="GO" id="GO:0043332">
    <property type="term" value="C:mating projection tip"/>
    <property type="evidence" value="ECO:0007669"/>
    <property type="project" value="UniProtKB-UniRule"/>
</dbReference>
<evidence type="ECO:0000256" key="6">
    <source>
        <dbReference type="ARBA" id="ARBA00022692"/>
    </source>
</evidence>
<dbReference type="GO" id="GO:0032220">
    <property type="term" value="P:plasma membrane fusion involved in cytogamy"/>
    <property type="evidence" value="ECO:0007669"/>
    <property type="project" value="TreeGrafter"/>
</dbReference>
<evidence type="ECO:0000256" key="4">
    <source>
        <dbReference type="ARBA" id="ARBA00017621"/>
    </source>
</evidence>
<evidence type="ECO:0000256" key="3">
    <source>
        <dbReference type="ARBA" id="ARBA00010780"/>
    </source>
</evidence>
<comment type="similarity">
    <text evidence="3 11">Belongs to the PRM1 family.</text>
</comment>
<evidence type="ECO:0000313" key="13">
    <source>
        <dbReference type="Proteomes" id="UP000253472"/>
    </source>
</evidence>
<reference evidence="12 13" key="1">
    <citation type="submission" date="2018-06" db="EMBL/GenBank/DDBJ databases">
        <title>Whole genome sequencing of Candida tropicalis (genome annotated by CSBL at Korea University).</title>
        <authorList>
            <person name="Ahn J."/>
        </authorList>
    </citation>
    <scope>NUCLEOTIDE SEQUENCE [LARGE SCALE GENOMIC DNA]</scope>
    <source>
        <strain evidence="12 13">ATCC 20962</strain>
    </source>
</reference>